<dbReference type="InterPro" id="IPR011991">
    <property type="entry name" value="ArsR-like_HTH"/>
</dbReference>
<evidence type="ECO:0000313" key="3">
    <source>
        <dbReference type="Proteomes" id="UP001172083"/>
    </source>
</evidence>
<sequence length="102" mass="11977">MNERLFKAISDPARRQIFHMVFMTSAISITAIATKFDISRQAISRHIKILEEADLLEIKKQGRERICSANPKPFKALIDWSSFYMNFWNNKIDNLDNYLSDH</sequence>
<organism evidence="2 3">
    <name type="scientific">Agaribacillus aureus</name>
    <dbReference type="NCBI Taxonomy" id="3051825"/>
    <lineage>
        <taxon>Bacteria</taxon>
        <taxon>Pseudomonadati</taxon>
        <taxon>Bacteroidota</taxon>
        <taxon>Cytophagia</taxon>
        <taxon>Cytophagales</taxon>
        <taxon>Splendidivirgaceae</taxon>
        <taxon>Agaribacillus</taxon>
    </lineage>
</organism>
<dbReference type="Proteomes" id="UP001172083">
    <property type="component" value="Unassembled WGS sequence"/>
</dbReference>
<dbReference type="Pfam" id="PF12840">
    <property type="entry name" value="HTH_20"/>
    <property type="match status" value="1"/>
</dbReference>
<evidence type="ECO:0000313" key="2">
    <source>
        <dbReference type="EMBL" id="MDN5213293.1"/>
    </source>
</evidence>
<dbReference type="InterPro" id="IPR001845">
    <property type="entry name" value="HTH_ArsR_DNA-bd_dom"/>
</dbReference>
<protein>
    <submittedName>
        <fullName evidence="2">Metalloregulator ArsR/SmtB family transcription factor</fullName>
    </submittedName>
</protein>
<accession>A0ABT8L6I2</accession>
<feature type="domain" description="HTH arsR-type" evidence="1">
    <location>
        <begin position="1"/>
        <end position="89"/>
    </location>
</feature>
<dbReference type="CDD" id="cd00090">
    <property type="entry name" value="HTH_ARSR"/>
    <property type="match status" value="1"/>
</dbReference>
<dbReference type="PRINTS" id="PR00778">
    <property type="entry name" value="HTHARSR"/>
</dbReference>
<dbReference type="EMBL" id="JAUJEB010000002">
    <property type="protein sequence ID" value="MDN5213293.1"/>
    <property type="molecule type" value="Genomic_DNA"/>
</dbReference>
<dbReference type="PANTHER" id="PTHR38600">
    <property type="entry name" value="TRANSCRIPTIONAL REGULATORY PROTEIN"/>
    <property type="match status" value="1"/>
</dbReference>
<dbReference type="SUPFAM" id="SSF46785">
    <property type="entry name" value="Winged helix' DNA-binding domain"/>
    <property type="match status" value="1"/>
</dbReference>
<dbReference type="RefSeq" id="WP_346758632.1">
    <property type="nucleotide sequence ID" value="NZ_JAUJEB010000002.1"/>
</dbReference>
<reference evidence="2" key="1">
    <citation type="submission" date="2023-06" db="EMBL/GenBank/DDBJ databases">
        <title>Genomic of Agaribacillus aureum.</title>
        <authorList>
            <person name="Wang G."/>
        </authorList>
    </citation>
    <scope>NUCLEOTIDE SEQUENCE</scope>
    <source>
        <strain evidence="2">BMA12</strain>
    </source>
</reference>
<dbReference type="PROSITE" id="PS50987">
    <property type="entry name" value="HTH_ARSR_2"/>
    <property type="match status" value="1"/>
</dbReference>
<evidence type="ECO:0000259" key="1">
    <source>
        <dbReference type="PROSITE" id="PS50987"/>
    </source>
</evidence>
<dbReference type="InterPro" id="IPR036390">
    <property type="entry name" value="WH_DNA-bd_sf"/>
</dbReference>
<dbReference type="SMART" id="SM00418">
    <property type="entry name" value="HTH_ARSR"/>
    <property type="match status" value="1"/>
</dbReference>
<dbReference type="PANTHER" id="PTHR38600:SF2">
    <property type="entry name" value="SLL0088 PROTEIN"/>
    <property type="match status" value="1"/>
</dbReference>
<dbReference type="InterPro" id="IPR036388">
    <property type="entry name" value="WH-like_DNA-bd_sf"/>
</dbReference>
<keyword evidence="3" id="KW-1185">Reference proteome</keyword>
<name>A0ABT8L6I2_9BACT</name>
<dbReference type="NCBIfam" id="NF033788">
    <property type="entry name" value="HTH_metalloreg"/>
    <property type="match status" value="1"/>
</dbReference>
<proteinExistence type="predicted"/>
<comment type="caution">
    <text evidence="2">The sequence shown here is derived from an EMBL/GenBank/DDBJ whole genome shotgun (WGS) entry which is preliminary data.</text>
</comment>
<gene>
    <name evidence="2" type="ORF">QQ020_14585</name>
</gene>
<dbReference type="Gene3D" id="1.10.10.10">
    <property type="entry name" value="Winged helix-like DNA-binding domain superfamily/Winged helix DNA-binding domain"/>
    <property type="match status" value="1"/>
</dbReference>